<dbReference type="STRING" id="694429.Pyrfu_1247"/>
<dbReference type="Pfam" id="PF05168">
    <property type="entry name" value="HEPN"/>
    <property type="match status" value="1"/>
</dbReference>
<dbReference type="SUPFAM" id="SSF81593">
    <property type="entry name" value="Nucleotidyltransferase substrate binding subunit/domain"/>
    <property type="match status" value="1"/>
</dbReference>
<organism evidence="2 3">
    <name type="scientific">Pyrolobus fumarii (strain DSM 11204 / 1A)</name>
    <dbReference type="NCBI Taxonomy" id="694429"/>
    <lineage>
        <taxon>Archaea</taxon>
        <taxon>Thermoproteota</taxon>
        <taxon>Thermoprotei</taxon>
        <taxon>Desulfurococcales</taxon>
        <taxon>Pyrodictiaceae</taxon>
        <taxon>Pyrolobus</taxon>
    </lineage>
</organism>
<reference evidence="2 3" key="1">
    <citation type="journal article" date="2011" name="Stand. Genomic Sci.">
        <title>Complete genome sequence of the hyperthermophilic chemolithoautotroph Pyrolobus fumarii type strain (1A).</title>
        <authorList>
            <person name="Anderson I."/>
            <person name="Goker M."/>
            <person name="Nolan M."/>
            <person name="Lucas S."/>
            <person name="Hammon N."/>
            <person name="Deshpande S."/>
            <person name="Cheng J.F."/>
            <person name="Tapia R."/>
            <person name="Han C."/>
            <person name="Goodwin L."/>
            <person name="Pitluck S."/>
            <person name="Huntemann M."/>
            <person name="Liolios K."/>
            <person name="Ivanova N."/>
            <person name="Pagani I."/>
            <person name="Mavromatis K."/>
            <person name="Ovchinikova G."/>
            <person name="Pati A."/>
            <person name="Chen A."/>
            <person name="Palaniappan K."/>
            <person name="Land M."/>
            <person name="Hauser L."/>
            <person name="Brambilla E.M."/>
            <person name="Huber H."/>
            <person name="Yasawong M."/>
            <person name="Rohde M."/>
            <person name="Spring S."/>
            <person name="Abt B."/>
            <person name="Sikorski J."/>
            <person name="Wirth R."/>
            <person name="Detter J.C."/>
            <person name="Woyke T."/>
            <person name="Bristow J."/>
            <person name="Eisen J.A."/>
            <person name="Markowitz V."/>
            <person name="Hugenholtz P."/>
            <person name="Kyrpides N.C."/>
            <person name="Klenk H.P."/>
            <person name="Lapidus A."/>
        </authorList>
    </citation>
    <scope>NUCLEOTIDE SEQUENCE [LARGE SCALE GENOMIC DNA]</scope>
    <source>
        <strain evidence="3">DSM 11204 / 1A</strain>
    </source>
</reference>
<dbReference type="HOGENOM" id="CLU_123170_1_1_2"/>
<dbReference type="PROSITE" id="PS50910">
    <property type="entry name" value="HEPN"/>
    <property type="match status" value="1"/>
</dbReference>
<sequence length="143" mass="16752">MSGEYPRLLKKRALTMLELAERLLRENKYDLTVLHAEYAAQLYLKSLLYRLTGEEHRGHNIRALLALLVETLEGENFETLADEVRRFVASNRRLLAELEEGHTRAVYGVFEYSRSQAERLLHIARDMIKLLSRIEREVFGEVH</sequence>
<evidence type="ECO:0000313" key="3">
    <source>
        <dbReference type="Proteomes" id="UP000001037"/>
    </source>
</evidence>
<dbReference type="Proteomes" id="UP000001037">
    <property type="component" value="Chromosome"/>
</dbReference>
<dbReference type="OrthoDB" id="101044at2157"/>
<dbReference type="InterPro" id="IPR007842">
    <property type="entry name" value="HEPN_dom"/>
</dbReference>
<dbReference type="eggNOG" id="arCOG01191">
    <property type="taxonomic scope" value="Archaea"/>
</dbReference>
<protein>
    <submittedName>
        <fullName evidence="2">HEPN domain protein</fullName>
    </submittedName>
</protein>
<proteinExistence type="predicted"/>
<dbReference type="RefSeq" id="WP_014026783.1">
    <property type="nucleotide sequence ID" value="NC_015931.1"/>
</dbReference>
<dbReference type="InParanoid" id="G0EG05"/>
<dbReference type="Gene3D" id="1.20.120.330">
    <property type="entry name" value="Nucleotidyltransferases domain 2"/>
    <property type="match status" value="1"/>
</dbReference>
<dbReference type="EMBL" id="CP002838">
    <property type="protein sequence ID" value="AEM39106.1"/>
    <property type="molecule type" value="Genomic_DNA"/>
</dbReference>
<dbReference type="AlphaFoldDB" id="G0EG05"/>
<gene>
    <name evidence="2" type="ordered locus">Pyrfu_1247</name>
</gene>
<keyword evidence="3" id="KW-1185">Reference proteome</keyword>
<name>G0EG05_PYRF1</name>
<dbReference type="KEGG" id="pfm:Pyrfu_1247"/>
<feature type="domain" description="HEPN" evidence="1">
    <location>
        <begin position="10"/>
        <end position="127"/>
    </location>
</feature>
<accession>G0EG05</accession>
<dbReference type="GeneID" id="11138430"/>
<dbReference type="SMART" id="SM00748">
    <property type="entry name" value="HEPN"/>
    <property type="match status" value="1"/>
</dbReference>
<evidence type="ECO:0000313" key="2">
    <source>
        <dbReference type="EMBL" id="AEM39106.1"/>
    </source>
</evidence>
<evidence type="ECO:0000259" key="1">
    <source>
        <dbReference type="PROSITE" id="PS50910"/>
    </source>
</evidence>